<name>A0A1G8LZU5_9PSED</name>
<protein>
    <recommendedName>
        <fullName evidence="4">DUF2970 domain-containing protein</fullName>
    </recommendedName>
</protein>
<dbReference type="STRING" id="89065.SAMN05216605_11537"/>
<dbReference type="OrthoDB" id="5625885at2"/>
<keyword evidence="1" id="KW-0812">Transmembrane</keyword>
<dbReference type="Pfam" id="PF11174">
    <property type="entry name" value="DUF2970"/>
    <property type="match status" value="1"/>
</dbReference>
<organism evidence="2 3">
    <name type="scientific">Pseudomonas abietaniphila</name>
    <dbReference type="NCBI Taxonomy" id="89065"/>
    <lineage>
        <taxon>Bacteria</taxon>
        <taxon>Pseudomonadati</taxon>
        <taxon>Pseudomonadota</taxon>
        <taxon>Gammaproteobacteria</taxon>
        <taxon>Pseudomonadales</taxon>
        <taxon>Pseudomonadaceae</taxon>
        <taxon>Pseudomonas</taxon>
    </lineage>
</organism>
<feature type="transmembrane region" description="Helical" evidence="1">
    <location>
        <begin position="57"/>
        <end position="79"/>
    </location>
</feature>
<proteinExistence type="predicted"/>
<dbReference type="AlphaFoldDB" id="A0A1G8LZU5"/>
<sequence>MDKPSDDSTHHPDDKKPPTFWQMLHSVMAAAFGVQSHKNRARDFTHGKPSHFVIMGVAFTALFALALMGIVQLVLHFAVP</sequence>
<keyword evidence="1" id="KW-1133">Transmembrane helix</keyword>
<dbReference type="EMBL" id="FNCO01000015">
    <property type="protein sequence ID" value="SDI61186.1"/>
    <property type="molecule type" value="Genomic_DNA"/>
</dbReference>
<accession>A0A1G8LZU5</accession>
<dbReference type="InterPro" id="IPR021344">
    <property type="entry name" value="DUF2970"/>
</dbReference>
<gene>
    <name evidence="2" type="ORF">SAMN05216605_11537</name>
</gene>
<reference evidence="3" key="1">
    <citation type="submission" date="2016-10" db="EMBL/GenBank/DDBJ databases">
        <authorList>
            <person name="Varghese N."/>
            <person name="Submissions S."/>
        </authorList>
    </citation>
    <scope>NUCLEOTIDE SEQUENCE [LARGE SCALE GENOMIC DNA]</scope>
    <source>
        <strain evidence="3">ATCC 700689</strain>
    </source>
</reference>
<evidence type="ECO:0000313" key="2">
    <source>
        <dbReference type="EMBL" id="SDI61186.1"/>
    </source>
</evidence>
<evidence type="ECO:0000313" key="3">
    <source>
        <dbReference type="Proteomes" id="UP000182894"/>
    </source>
</evidence>
<keyword evidence="3" id="KW-1185">Reference proteome</keyword>
<dbReference type="Proteomes" id="UP000182894">
    <property type="component" value="Unassembled WGS sequence"/>
</dbReference>
<evidence type="ECO:0008006" key="4">
    <source>
        <dbReference type="Google" id="ProtNLM"/>
    </source>
</evidence>
<dbReference type="RefSeq" id="WP_074756603.1">
    <property type="nucleotide sequence ID" value="NZ_FNCO01000015.1"/>
</dbReference>
<evidence type="ECO:0000256" key="1">
    <source>
        <dbReference type="SAM" id="Phobius"/>
    </source>
</evidence>
<keyword evidence="1" id="KW-0472">Membrane</keyword>